<comment type="caution">
    <text evidence="1">The sequence shown here is derived from an EMBL/GenBank/DDBJ whole genome shotgun (WGS) entry which is preliminary data.</text>
</comment>
<organism evidence="1 2">
    <name type="scientific">Psychroflexus planctonicus</name>
    <dbReference type="NCBI Taxonomy" id="1526575"/>
    <lineage>
        <taxon>Bacteria</taxon>
        <taxon>Pseudomonadati</taxon>
        <taxon>Bacteroidota</taxon>
        <taxon>Flavobacteriia</taxon>
        <taxon>Flavobacteriales</taxon>
        <taxon>Flavobacteriaceae</taxon>
        <taxon>Psychroflexus</taxon>
    </lineage>
</organism>
<protein>
    <recommendedName>
        <fullName evidence="3">Lipid/polyisoprenoid-binding YceI-like domain-containing protein</fullName>
    </recommendedName>
</protein>
<evidence type="ECO:0008006" key="3">
    <source>
        <dbReference type="Google" id="ProtNLM"/>
    </source>
</evidence>
<reference evidence="2" key="1">
    <citation type="journal article" date="2019" name="Int. J. Syst. Evol. Microbiol.">
        <title>The Global Catalogue of Microorganisms (GCM) 10K type strain sequencing project: providing services to taxonomists for standard genome sequencing and annotation.</title>
        <authorList>
            <consortium name="The Broad Institute Genomics Platform"/>
            <consortium name="The Broad Institute Genome Sequencing Center for Infectious Disease"/>
            <person name="Wu L."/>
            <person name="Ma J."/>
        </authorList>
    </citation>
    <scope>NUCLEOTIDE SEQUENCE [LARGE SCALE GENOMIC DNA]</scope>
    <source>
        <strain evidence="2">CGMCC 1.12931</strain>
    </source>
</reference>
<evidence type="ECO:0000313" key="1">
    <source>
        <dbReference type="EMBL" id="GGE27679.1"/>
    </source>
</evidence>
<keyword evidence="2" id="KW-1185">Reference proteome</keyword>
<proteinExistence type="predicted"/>
<name>A0ABQ1SFU8_9FLAO</name>
<gene>
    <name evidence="1" type="ORF">GCM10010832_05490</name>
</gene>
<dbReference type="EMBL" id="BMGM01000002">
    <property type="protein sequence ID" value="GGE27679.1"/>
    <property type="molecule type" value="Genomic_DNA"/>
</dbReference>
<sequence>MKLSIFLYRFVKNEYTMNYKIKFLGCLFLLLAITYSCSVETEKHEITTPVLDLKAVGPLFEGSNTSTATWEFNLEDLFPEVEGDLIIEKAKITNINIKPKSGTDYPKIGKMVMEMKSKYTSMTRIGLLETNIQTDKSYDLQVAKSQEEIEVAITDERITFVGDFDMLQEDYYDDVIFDLQVTFEIETRK</sequence>
<evidence type="ECO:0000313" key="2">
    <source>
        <dbReference type="Proteomes" id="UP000599179"/>
    </source>
</evidence>
<accession>A0ABQ1SFU8</accession>
<dbReference type="Proteomes" id="UP000599179">
    <property type="component" value="Unassembled WGS sequence"/>
</dbReference>